<reference evidence="2 3" key="1">
    <citation type="journal article" date="2007" name="Nature">
        <title>Evolution of genes and genomes on the Drosophila phylogeny.</title>
        <authorList>
            <consortium name="Drosophila 12 Genomes Consortium"/>
            <person name="Clark A.G."/>
            <person name="Eisen M.B."/>
            <person name="Smith D.R."/>
            <person name="Bergman C.M."/>
            <person name="Oliver B."/>
            <person name="Markow T.A."/>
            <person name="Kaufman T.C."/>
            <person name="Kellis M."/>
            <person name="Gelbart W."/>
            <person name="Iyer V.N."/>
            <person name="Pollard D.A."/>
            <person name="Sackton T.B."/>
            <person name="Larracuente A.M."/>
            <person name="Singh N.D."/>
            <person name="Abad J.P."/>
            <person name="Abt D.N."/>
            <person name="Adryan B."/>
            <person name="Aguade M."/>
            <person name="Akashi H."/>
            <person name="Anderson W.W."/>
            <person name="Aquadro C.F."/>
            <person name="Ardell D.H."/>
            <person name="Arguello R."/>
            <person name="Artieri C.G."/>
            <person name="Barbash D.A."/>
            <person name="Barker D."/>
            <person name="Barsanti P."/>
            <person name="Batterham P."/>
            <person name="Batzoglou S."/>
            <person name="Begun D."/>
            <person name="Bhutkar A."/>
            <person name="Blanco E."/>
            <person name="Bosak S.A."/>
            <person name="Bradley R.K."/>
            <person name="Brand A.D."/>
            <person name="Brent M.R."/>
            <person name="Brooks A.N."/>
            <person name="Brown R.H."/>
            <person name="Butlin R.K."/>
            <person name="Caggese C."/>
            <person name="Calvi B.R."/>
            <person name="Bernardo de Carvalho A."/>
            <person name="Caspi A."/>
            <person name="Castrezana S."/>
            <person name="Celniker S.E."/>
            <person name="Chang J.L."/>
            <person name="Chapple C."/>
            <person name="Chatterji S."/>
            <person name="Chinwalla A."/>
            <person name="Civetta A."/>
            <person name="Clifton S.W."/>
            <person name="Comeron J.M."/>
            <person name="Costello J.C."/>
            <person name="Coyne J.A."/>
            <person name="Daub J."/>
            <person name="David R.G."/>
            <person name="Delcher A.L."/>
            <person name="Delehaunty K."/>
            <person name="Do C.B."/>
            <person name="Ebling H."/>
            <person name="Edwards K."/>
            <person name="Eickbush T."/>
            <person name="Evans J.D."/>
            <person name="Filipski A."/>
            <person name="Findeiss S."/>
            <person name="Freyhult E."/>
            <person name="Fulton L."/>
            <person name="Fulton R."/>
            <person name="Garcia A.C."/>
            <person name="Gardiner A."/>
            <person name="Garfield D.A."/>
            <person name="Garvin B.E."/>
            <person name="Gibson G."/>
            <person name="Gilbert D."/>
            <person name="Gnerre S."/>
            <person name="Godfrey J."/>
            <person name="Good R."/>
            <person name="Gotea V."/>
            <person name="Gravely B."/>
            <person name="Greenberg A.J."/>
            <person name="Griffiths-Jones S."/>
            <person name="Gross S."/>
            <person name="Guigo R."/>
            <person name="Gustafson E.A."/>
            <person name="Haerty W."/>
            <person name="Hahn M.W."/>
            <person name="Halligan D.L."/>
            <person name="Halpern A.L."/>
            <person name="Halter G.M."/>
            <person name="Han M.V."/>
            <person name="Heger A."/>
            <person name="Hillier L."/>
            <person name="Hinrichs A.S."/>
            <person name="Holmes I."/>
            <person name="Hoskins R.A."/>
            <person name="Hubisz M.J."/>
            <person name="Hultmark D."/>
            <person name="Huntley M.A."/>
            <person name="Jaffe D.B."/>
            <person name="Jagadeeshan S."/>
            <person name="Jeck W.R."/>
            <person name="Johnson J."/>
            <person name="Jones C.D."/>
            <person name="Jordan W.C."/>
            <person name="Karpen G.H."/>
            <person name="Kataoka E."/>
            <person name="Keightley P.D."/>
            <person name="Kheradpour P."/>
            <person name="Kirkness E.F."/>
            <person name="Koerich L.B."/>
            <person name="Kristiansen K."/>
            <person name="Kudrna D."/>
            <person name="Kulathinal R.J."/>
            <person name="Kumar S."/>
            <person name="Kwok R."/>
            <person name="Lander E."/>
            <person name="Langley C.H."/>
            <person name="Lapoint R."/>
            <person name="Lazzaro B.P."/>
            <person name="Lee S.J."/>
            <person name="Levesque L."/>
            <person name="Li R."/>
            <person name="Lin C.F."/>
            <person name="Lin M.F."/>
            <person name="Lindblad-Toh K."/>
            <person name="Llopart A."/>
            <person name="Long M."/>
            <person name="Low L."/>
            <person name="Lozovsky E."/>
            <person name="Lu J."/>
            <person name="Luo M."/>
            <person name="Machado C.A."/>
            <person name="Makalowski W."/>
            <person name="Marzo M."/>
            <person name="Matsuda M."/>
            <person name="Matzkin L."/>
            <person name="McAllister B."/>
            <person name="McBride C.S."/>
            <person name="McKernan B."/>
            <person name="McKernan K."/>
            <person name="Mendez-Lago M."/>
            <person name="Minx P."/>
            <person name="Mollenhauer M.U."/>
            <person name="Montooth K."/>
            <person name="Mount S.M."/>
            <person name="Mu X."/>
            <person name="Myers E."/>
            <person name="Negre B."/>
            <person name="Newfeld S."/>
            <person name="Nielsen R."/>
            <person name="Noor M.A."/>
            <person name="O'Grady P."/>
            <person name="Pachter L."/>
            <person name="Papaceit M."/>
            <person name="Parisi M.J."/>
            <person name="Parisi M."/>
            <person name="Parts L."/>
            <person name="Pedersen J.S."/>
            <person name="Pesole G."/>
            <person name="Phillippy A.M."/>
            <person name="Ponting C.P."/>
            <person name="Pop M."/>
            <person name="Porcelli D."/>
            <person name="Powell J.R."/>
            <person name="Prohaska S."/>
            <person name="Pruitt K."/>
            <person name="Puig M."/>
            <person name="Quesneville H."/>
            <person name="Ram K.R."/>
            <person name="Rand D."/>
            <person name="Rasmussen M.D."/>
            <person name="Reed L.K."/>
            <person name="Reenan R."/>
            <person name="Reily A."/>
            <person name="Remington K.A."/>
            <person name="Rieger T.T."/>
            <person name="Ritchie M.G."/>
            <person name="Robin C."/>
            <person name="Rogers Y.H."/>
            <person name="Rohde C."/>
            <person name="Rozas J."/>
            <person name="Rubenfield M.J."/>
            <person name="Ruiz A."/>
            <person name="Russo S."/>
            <person name="Salzberg S.L."/>
            <person name="Sanchez-Gracia A."/>
            <person name="Saranga D.J."/>
            <person name="Sato H."/>
            <person name="Schaeffer S.W."/>
            <person name="Schatz M.C."/>
            <person name="Schlenke T."/>
            <person name="Schwartz R."/>
            <person name="Segarra C."/>
            <person name="Singh R.S."/>
            <person name="Sirot L."/>
            <person name="Sirota M."/>
            <person name="Sisneros N.B."/>
            <person name="Smith C.D."/>
            <person name="Smith T.F."/>
            <person name="Spieth J."/>
            <person name="Stage D.E."/>
            <person name="Stark A."/>
            <person name="Stephan W."/>
            <person name="Strausberg R.L."/>
            <person name="Strempel S."/>
            <person name="Sturgill D."/>
            <person name="Sutton G."/>
            <person name="Sutton G.G."/>
            <person name="Tao W."/>
            <person name="Teichmann S."/>
            <person name="Tobari Y.N."/>
            <person name="Tomimura Y."/>
            <person name="Tsolas J.M."/>
            <person name="Valente V.L."/>
            <person name="Venter E."/>
            <person name="Venter J.C."/>
            <person name="Vicario S."/>
            <person name="Vieira F.G."/>
            <person name="Vilella A.J."/>
            <person name="Villasante A."/>
            <person name="Walenz B."/>
            <person name="Wang J."/>
            <person name="Wasserman M."/>
            <person name="Watts T."/>
            <person name="Wilson D."/>
            <person name="Wilson R.K."/>
            <person name="Wing R.A."/>
            <person name="Wolfner M.F."/>
            <person name="Wong A."/>
            <person name="Wong G.K."/>
            <person name="Wu C.I."/>
            <person name="Wu G."/>
            <person name="Yamamoto D."/>
            <person name="Yang H.P."/>
            <person name="Yang S.P."/>
            <person name="Yorke J.A."/>
            <person name="Yoshida K."/>
            <person name="Zdobnov E."/>
            <person name="Zhang P."/>
            <person name="Zhang Y."/>
            <person name="Zimin A.V."/>
            <person name="Baldwin J."/>
            <person name="Abdouelleil A."/>
            <person name="Abdulkadir J."/>
            <person name="Abebe A."/>
            <person name="Abera B."/>
            <person name="Abreu J."/>
            <person name="Acer S.C."/>
            <person name="Aftuck L."/>
            <person name="Alexander A."/>
            <person name="An P."/>
            <person name="Anderson E."/>
            <person name="Anderson S."/>
            <person name="Arachi H."/>
            <person name="Azer M."/>
            <person name="Bachantsang P."/>
            <person name="Barry A."/>
            <person name="Bayul T."/>
            <person name="Berlin A."/>
            <person name="Bessette D."/>
            <person name="Bloom T."/>
            <person name="Blye J."/>
            <person name="Boguslavskiy L."/>
            <person name="Bonnet C."/>
            <person name="Boukhgalter B."/>
            <person name="Bourzgui I."/>
            <person name="Brown A."/>
            <person name="Cahill P."/>
            <person name="Channer S."/>
            <person name="Cheshatsang Y."/>
            <person name="Chuda L."/>
            <person name="Citroen M."/>
            <person name="Collymore A."/>
            <person name="Cooke P."/>
            <person name="Costello M."/>
            <person name="D'Aco K."/>
            <person name="Daza R."/>
            <person name="De Haan G."/>
            <person name="DeGray S."/>
            <person name="DeMaso C."/>
            <person name="Dhargay N."/>
            <person name="Dooley K."/>
            <person name="Dooley E."/>
            <person name="Doricent M."/>
            <person name="Dorje P."/>
            <person name="Dorjee K."/>
            <person name="Dupes A."/>
            <person name="Elong R."/>
            <person name="Falk J."/>
            <person name="Farina A."/>
            <person name="Faro S."/>
            <person name="Ferguson D."/>
            <person name="Fisher S."/>
            <person name="Foley C.D."/>
            <person name="Franke A."/>
            <person name="Friedrich D."/>
            <person name="Gadbois L."/>
            <person name="Gearin G."/>
            <person name="Gearin C.R."/>
            <person name="Giannoukos G."/>
            <person name="Goode T."/>
            <person name="Graham J."/>
            <person name="Grandbois E."/>
            <person name="Grewal S."/>
            <person name="Gyaltsen K."/>
            <person name="Hafez N."/>
            <person name="Hagos B."/>
            <person name="Hall J."/>
            <person name="Henson C."/>
            <person name="Hollinger A."/>
            <person name="Honan T."/>
            <person name="Huard M.D."/>
            <person name="Hughes L."/>
            <person name="Hurhula B."/>
            <person name="Husby M.E."/>
            <person name="Kamat A."/>
            <person name="Kanga B."/>
            <person name="Kashin S."/>
            <person name="Khazanovich D."/>
            <person name="Kisner P."/>
            <person name="Lance K."/>
            <person name="Lara M."/>
            <person name="Lee W."/>
            <person name="Lennon N."/>
            <person name="Letendre F."/>
            <person name="LeVine R."/>
            <person name="Lipovsky A."/>
            <person name="Liu X."/>
            <person name="Liu J."/>
            <person name="Liu S."/>
            <person name="Lokyitsang T."/>
            <person name="Lokyitsang Y."/>
            <person name="Lubonja R."/>
            <person name="Lui A."/>
            <person name="MacDonald P."/>
            <person name="Magnisalis V."/>
            <person name="Maru K."/>
            <person name="Matthews C."/>
            <person name="McCusker W."/>
            <person name="McDonough S."/>
            <person name="Mehta T."/>
            <person name="Meldrim J."/>
            <person name="Meneus L."/>
            <person name="Mihai O."/>
            <person name="Mihalev A."/>
            <person name="Mihova T."/>
            <person name="Mittelman R."/>
            <person name="Mlenga V."/>
            <person name="Montmayeur A."/>
            <person name="Mulrain L."/>
            <person name="Navidi A."/>
            <person name="Naylor J."/>
            <person name="Negash T."/>
            <person name="Nguyen T."/>
            <person name="Nguyen N."/>
            <person name="Nicol R."/>
            <person name="Norbu C."/>
            <person name="Norbu N."/>
            <person name="Novod N."/>
            <person name="O'Neill B."/>
            <person name="Osman S."/>
            <person name="Markiewicz E."/>
            <person name="Oyono O.L."/>
            <person name="Patti C."/>
            <person name="Phunkhang P."/>
            <person name="Pierre F."/>
            <person name="Priest M."/>
            <person name="Raghuraman S."/>
            <person name="Rege F."/>
            <person name="Reyes R."/>
            <person name="Rise C."/>
            <person name="Rogov P."/>
            <person name="Ross K."/>
            <person name="Ryan E."/>
            <person name="Settipalli S."/>
            <person name="Shea T."/>
            <person name="Sherpa N."/>
            <person name="Shi L."/>
            <person name="Shih D."/>
            <person name="Sparrow T."/>
            <person name="Spaulding J."/>
            <person name="Stalker J."/>
            <person name="Stange-Thomann N."/>
            <person name="Stavropoulos S."/>
            <person name="Stone C."/>
            <person name="Strader C."/>
            <person name="Tesfaye S."/>
            <person name="Thomson T."/>
            <person name="Thoulutsang Y."/>
            <person name="Thoulutsang D."/>
            <person name="Topham K."/>
            <person name="Topping I."/>
            <person name="Tsamla T."/>
            <person name="Vassiliev H."/>
            <person name="Vo A."/>
            <person name="Wangchuk T."/>
            <person name="Wangdi T."/>
            <person name="Weiand M."/>
            <person name="Wilkinson J."/>
            <person name="Wilson A."/>
            <person name="Yadav S."/>
            <person name="Young G."/>
            <person name="Yu Q."/>
            <person name="Zembek L."/>
            <person name="Zhong D."/>
            <person name="Zimmer A."/>
            <person name="Zwirko Z."/>
            <person name="Jaffe D.B."/>
            <person name="Alvarez P."/>
            <person name="Brockman W."/>
            <person name="Butler J."/>
            <person name="Chin C."/>
            <person name="Gnerre S."/>
            <person name="Grabherr M."/>
            <person name="Kleber M."/>
            <person name="Mauceli E."/>
            <person name="MacCallum I."/>
        </authorList>
    </citation>
    <scope>NUCLEOTIDE SEQUENCE [LARGE SCALE GENOMIC DNA]</scope>
    <source>
        <strain evidence="3">Tucson 14030-0811.24</strain>
    </source>
</reference>
<dbReference type="SUPFAM" id="SSF54637">
    <property type="entry name" value="Thioesterase/thiol ester dehydrase-isomerase"/>
    <property type="match status" value="1"/>
</dbReference>
<evidence type="ECO:0000313" key="2">
    <source>
        <dbReference type="EMBL" id="EDW84305.2"/>
    </source>
</evidence>
<dbReference type="Proteomes" id="UP000007798">
    <property type="component" value="Unassembled WGS sequence"/>
</dbReference>
<evidence type="ECO:0000259" key="1">
    <source>
        <dbReference type="Pfam" id="PF01575"/>
    </source>
</evidence>
<name>B4NLA2_DROWI</name>
<sequence>MFSSQRHLKRRTPAQGIDRREYIGHLVDEYYTTTNVEAQEQVTANLANFAYDPINWPHLHAADALDVFVASLETPNQNLQLHGIAALCNICLDNKVSEFLRDQLDIVIGLFLRTDHTEIVIHSLALFYQLLNAGLVEKTQLLTPAVLKCVQEWRLKSQDKRQIIRRLIHHLQQVQVVKRFTQKDLEEFAKFTGDYNYIHSKDVPVEQRRVHGALLNAVVAGIIGSKLPGPGTVVLEQSFKFLKPCRIEQETVVTVRLINARKISTVEYDCRQNDEVVFAGNAKLLTQSQSSKTNES</sequence>
<organism evidence="2 3">
    <name type="scientific">Drosophila willistoni</name>
    <name type="common">Fruit fly</name>
    <dbReference type="NCBI Taxonomy" id="7260"/>
    <lineage>
        <taxon>Eukaryota</taxon>
        <taxon>Metazoa</taxon>
        <taxon>Ecdysozoa</taxon>
        <taxon>Arthropoda</taxon>
        <taxon>Hexapoda</taxon>
        <taxon>Insecta</taxon>
        <taxon>Pterygota</taxon>
        <taxon>Neoptera</taxon>
        <taxon>Endopterygota</taxon>
        <taxon>Diptera</taxon>
        <taxon>Brachycera</taxon>
        <taxon>Muscomorpha</taxon>
        <taxon>Ephydroidea</taxon>
        <taxon>Drosophilidae</taxon>
        <taxon>Drosophila</taxon>
        <taxon>Sophophora</taxon>
    </lineage>
</organism>
<dbReference type="Gene3D" id="3.10.129.10">
    <property type="entry name" value="Hotdog Thioesterase"/>
    <property type="match status" value="1"/>
</dbReference>
<proteinExistence type="predicted"/>
<dbReference type="PANTHER" id="PTHR46263">
    <property type="entry name" value="ARMADILLO REPEAT-CONTAINING PROTEIN 7"/>
    <property type="match status" value="1"/>
</dbReference>
<dbReference type="InterPro" id="IPR042462">
    <property type="entry name" value="ARMC7"/>
</dbReference>
<dbReference type="STRING" id="7260.B4NLA2"/>
<evidence type="ECO:0000313" key="3">
    <source>
        <dbReference type="Proteomes" id="UP000007798"/>
    </source>
</evidence>
<gene>
    <name evidence="2" type="primary">Dwil\GK13219</name>
    <name evidence="2" type="ORF">Dwil_GK13219</name>
</gene>
<dbReference type="OrthoDB" id="201709at2759"/>
<dbReference type="Gene3D" id="1.25.10.10">
    <property type="entry name" value="Leucine-rich Repeat Variant"/>
    <property type="match status" value="1"/>
</dbReference>
<dbReference type="InParanoid" id="B4NLA2"/>
<dbReference type="eggNOG" id="KOG4646">
    <property type="taxonomic scope" value="Eukaryota"/>
</dbReference>
<dbReference type="EMBL" id="CH964272">
    <property type="protein sequence ID" value="EDW84305.2"/>
    <property type="molecule type" value="Genomic_DNA"/>
</dbReference>
<dbReference type="PANTHER" id="PTHR46263:SF1">
    <property type="entry name" value="ARMADILLO REPEAT-CONTAINING PROTEIN 7"/>
    <property type="match status" value="1"/>
</dbReference>
<dbReference type="AlphaFoldDB" id="B4NLA2"/>
<dbReference type="HOGENOM" id="CLU_055899_0_0_1"/>
<dbReference type="Pfam" id="PF01575">
    <property type="entry name" value="MaoC_dehydratas"/>
    <property type="match status" value="1"/>
</dbReference>
<dbReference type="InterPro" id="IPR002539">
    <property type="entry name" value="MaoC-like_dom"/>
</dbReference>
<dbReference type="KEGG" id="dwi:6651542"/>
<dbReference type="FunCoup" id="B4NLA2">
    <property type="interactions" value="23"/>
</dbReference>
<dbReference type="InterPro" id="IPR016024">
    <property type="entry name" value="ARM-type_fold"/>
</dbReference>
<keyword evidence="3" id="KW-1185">Reference proteome</keyword>
<dbReference type="SUPFAM" id="SSF48371">
    <property type="entry name" value="ARM repeat"/>
    <property type="match status" value="1"/>
</dbReference>
<feature type="domain" description="MaoC-like" evidence="1">
    <location>
        <begin position="179"/>
        <end position="264"/>
    </location>
</feature>
<protein>
    <recommendedName>
        <fullName evidence="1">MaoC-like domain-containing protein</fullName>
    </recommendedName>
</protein>
<accession>B4NLA2</accession>
<dbReference type="SMR" id="B4NLA2"/>
<dbReference type="GO" id="GO:0018812">
    <property type="term" value="F:3-hydroxyacyl-CoA dehydratase activity"/>
    <property type="evidence" value="ECO:0007669"/>
    <property type="project" value="UniProtKB-ARBA"/>
</dbReference>
<dbReference type="eggNOG" id="KOG1206">
    <property type="taxonomic scope" value="Eukaryota"/>
</dbReference>
<dbReference type="InterPro" id="IPR011989">
    <property type="entry name" value="ARM-like"/>
</dbReference>
<dbReference type="InterPro" id="IPR029069">
    <property type="entry name" value="HotDog_dom_sf"/>
</dbReference>
<dbReference type="CDD" id="cd03449">
    <property type="entry name" value="R_hydratase"/>
    <property type="match status" value="1"/>
</dbReference>